<evidence type="ECO:0000259" key="15">
    <source>
        <dbReference type="Pfam" id="PF01618"/>
    </source>
</evidence>
<accession>A0A3D9YZR1</accession>
<evidence type="ECO:0000256" key="11">
    <source>
        <dbReference type="ARBA" id="ARBA00024816"/>
    </source>
</evidence>
<evidence type="ECO:0000256" key="8">
    <source>
        <dbReference type="ARBA" id="ARBA00022927"/>
    </source>
</evidence>
<comment type="subcellular location">
    <subcellularLocation>
        <location evidence="1">Cell inner membrane</location>
        <topology evidence="1">Multi-pass membrane protein</topology>
    </subcellularLocation>
    <subcellularLocation>
        <location evidence="12">Membrane</location>
        <topology evidence="12">Multi-pass membrane protein</topology>
    </subcellularLocation>
</comment>
<feature type="transmembrane region" description="Helical" evidence="13">
    <location>
        <begin position="111"/>
        <end position="133"/>
    </location>
</feature>
<dbReference type="InterPro" id="IPR002898">
    <property type="entry name" value="MotA_ExbB_proton_chnl"/>
</dbReference>
<evidence type="ECO:0000256" key="5">
    <source>
        <dbReference type="ARBA" id="ARBA00022475"/>
    </source>
</evidence>
<reference evidence="16 17" key="1">
    <citation type="submission" date="2018-08" db="EMBL/GenBank/DDBJ databases">
        <title>Genomic Encyclopedia of Type Strains, Phase IV (KMG-IV): sequencing the most valuable type-strain genomes for metagenomic binning, comparative biology and taxonomic classification.</title>
        <authorList>
            <person name="Goeker M."/>
        </authorList>
    </citation>
    <scope>NUCLEOTIDE SEQUENCE [LARGE SCALE GENOMIC DNA]</scope>
    <source>
        <strain evidence="16 17">BW863</strain>
    </source>
</reference>
<organism evidence="16 17">
    <name type="scientific">Methylovirgula ligni</name>
    <dbReference type="NCBI Taxonomy" id="569860"/>
    <lineage>
        <taxon>Bacteria</taxon>
        <taxon>Pseudomonadati</taxon>
        <taxon>Pseudomonadota</taxon>
        <taxon>Alphaproteobacteria</taxon>
        <taxon>Hyphomicrobiales</taxon>
        <taxon>Beijerinckiaceae</taxon>
        <taxon>Methylovirgula</taxon>
    </lineage>
</organism>
<keyword evidence="10 13" id="KW-0472">Membrane</keyword>
<evidence type="ECO:0000256" key="12">
    <source>
        <dbReference type="RuleBase" id="RU004057"/>
    </source>
</evidence>
<protein>
    <recommendedName>
        <fullName evidence="3">Biopolymer transport protein ExbB</fullName>
    </recommendedName>
</protein>
<dbReference type="PANTHER" id="PTHR30625:SF16">
    <property type="entry name" value="BIOPOLYMER TRANSPORT PROTEIN EXBB"/>
    <property type="match status" value="1"/>
</dbReference>
<keyword evidence="7 13" id="KW-0812">Transmembrane</keyword>
<evidence type="ECO:0000256" key="9">
    <source>
        <dbReference type="ARBA" id="ARBA00022989"/>
    </source>
</evidence>
<dbReference type="RefSeq" id="WP_115835541.1">
    <property type="nucleotide sequence ID" value="NZ_CP025086.1"/>
</dbReference>
<evidence type="ECO:0000256" key="2">
    <source>
        <dbReference type="ARBA" id="ARBA00011471"/>
    </source>
</evidence>
<feature type="transmembrane region" description="Helical" evidence="13">
    <location>
        <begin position="218"/>
        <end position="240"/>
    </location>
</feature>
<evidence type="ECO:0000256" key="14">
    <source>
        <dbReference type="SAM" id="SignalP"/>
    </source>
</evidence>
<evidence type="ECO:0000256" key="7">
    <source>
        <dbReference type="ARBA" id="ARBA00022692"/>
    </source>
</evidence>
<dbReference type="PANTHER" id="PTHR30625">
    <property type="entry name" value="PROTEIN TOLQ"/>
    <property type="match status" value="1"/>
</dbReference>
<dbReference type="GO" id="GO:0022857">
    <property type="term" value="F:transmembrane transporter activity"/>
    <property type="evidence" value="ECO:0007669"/>
    <property type="project" value="InterPro"/>
</dbReference>
<comment type="similarity">
    <text evidence="12">Belongs to the exbB/tolQ family.</text>
</comment>
<feature type="signal peptide" evidence="14">
    <location>
        <begin position="1"/>
        <end position="33"/>
    </location>
</feature>
<dbReference type="GO" id="GO:0005886">
    <property type="term" value="C:plasma membrane"/>
    <property type="evidence" value="ECO:0007669"/>
    <property type="project" value="UniProtKB-SubCell"/>
</dbReference>
<dbReference type="EMBL" id="QUMO01000002">
    <property type="protein sequence ID" value="REF87318.1"/>
    <property type="molecule type" value="Genomic_DNA"/>
</dbReference>
<evidence type="ECO:0000256" key="13">
    <source>
        <dbReference type="SAM" id="Phobius"/>
    </source>
</evidence>
<keyword evidence="5" id="KW-1003">Cell membrane</keyword>
<dbReference type="InterPro" id="IPR050790">
    <property type="entry name" value="ExbB/TolQ_transport"/>
</dbReference>
<evidence type="ECO:0000256" key="6">
    <source>
        <dbReference type="ARBA" id="ARBA00022519"/>
    </source>
</evidence>
<keyword evidence="14" id="KW-0732">Signal</keyword>
<proteinExistence type="inferred from homology"/>
<dbReference type="NCBIfam" id="TIGR02797">
    <property type="entry name" value="exbB"/>
    <property type="match status" value="1"/>
</dbReference>
<comment type="function">
    <text evidence="11">Involved in the TonB-dependent energy-dependent transport of various receptor-bound substrates. Protects ExbD from proteolytic degradation and functionally stabilizes TonB.</text>
</comment>
<dbReference type="Proteomes" id="UP000256900">
    <property type="component" value="Unassembled WGS sequence"/>
</dbReference>
<evidence type="ECO:0000256" key="4">
    <source>
        <dbReference type="ARBA" id="ARBA00022448"/>
    </source>
</evidence>
<dbReference type="AlphaFoldDB" id="A0A3D9YZR1"/>
<name>A0A3D9YZR1_9HYPH</name>
<feature type="chain" id="PRO_5017664728" description="Biopolymer transport protein ExbB" evidence="14">
    <location>
        <begin position="34"/>
        <end position="332"/>
    </location>
</feature>
<keyword evidence="4 12" id="KW-0813">Transport</keyword>
<dbReference type="OrthoDB" id="9805133at2"/>
<dbReference type="Pfam" id="PF01618">
    <property type="entry name" value="MotA_ExbB"/>
    <property type="match status" value="1"/>
</dbReference>
<evidence type="ECO:0000256" key="1">
    <source>
        <dbReference type="ARBA" id="ARBA00004429"/>
    </source>
</evidence>
<keyword evidence="9 13" id="KW-1133">Transmembrane helix</keyword>
<keyword evidence="8 12" id="KW-0653">Protein transport</keyword>
<evidence type="ECO:0000256" key="3">
    <source>
        <dbReference type="ARBA" id="ARBA00022093"/>
    </source>
</evidence>
<keyword evidence="6" id="KW-0997">Cell inner membrane</keyword>
<comment type="subunit">
    <text evidence="2">The accessory proteins ExbB and ExbD seem to form a complex with TonB.</text>
</comment>
<sequence>MLLFDTRRVKARFGTFVPSAVLLALIAIPTFGAAQTAGPSPAPVTAPAPAVPAPAISAPATPAVASPAPVAGAPKPAAEDVPTLQPAPGSISASLLPQNLSPWGMFLNADIIVKVVMVGLALASLLTWTVYIAKSIELFAAKQKAQNQLAILAHAATLDAARAELEGAKGPVVRMVDAGAAEVDRSADLNTDGIKERAAALIARIEARAGRVINRGTGILGTIGATAPFIGLFGTVWGIMNSFIGISKTHTTNLAVVAPGIAEALLATAFGLVAAIPAVIIYNVFARSISGYRAILADAAAEILRHVSRDLDRGTSATADNWHVVGMRRPAE</sequence>
<evidence type="ECO:0000313" key="16">
    <source>
        <dbReference type="EMBL" id="REF87318.1"/>
    </source>
</evidence>
<feature type="transmembrane region" description="Helical" evidence="13">
    <location>
        <begin position="260"/>
        <end position="285"/>
    </location>
</feature>
<dbReference type="GO" id="GO:0017038">
    <property type="term" value="P:protein import"/>
    <property type="evidence" value="ECO:0007669"/>
    <property type="project" value="TreeGrafter"/>
</dbReference>
<dbReference type="InterPro" id="IPR014164">
    <property type="entry name" value="TonB_ExbB_1"/>
</dbReference>
<gene>
    <name evidence="16" type="ORF">DES32_0938</name>
</gene>
<keyword evidence="17" id="KW-1185">Reference proteome</keyword>
<evidence type="ECO:0000313" key="17">
    <source>
        <dbReference type="Proteomes" id="UP000256900"/>
    </source>
</evidence>
<feature type="domain" description="MotA/TolQ/ExbB proton channel" evidence="15">
    <location>
        <begin position="201"/>
        <end position="290"/>
    </location>
</feature>
<comment type="caution">
    <text evidence="16">The sequence shown here is derived from an EMBL/GenBank/DDBJ whole genome shotgun (WGS) entry which is preliminary data.</text>
</comment>
<evidence type="ECO:0000256" key="10">
    <source>
        <dbReference type="ARBA" id="ARBA00023136"/>
    </source>
</evidence>